<dbReference type="EMBL" id="WHWB01033819">
    <property type="protein sequence ID" value="KAJ7416674.1"/>
    <property type="molecule type" value="Genomic_DNA"/>
</dbReference>
<dbReference type="Proteomes" id="UP001145742">
    <property type="component" value="Unassembled WGS sequence"/>
</dbReference>
<protein>
    <recommendedName>
        <fullName evidence="4">Teneurin-like YD-shell domain-containing protein</fullName>
    </recommendedName>
</protein>
<evidence type="ECO:0000256" key="1">
    <source>
        <dbReference type="ARBA" id="ARBA00022536"/>
    </source>
</evidence>
<sequence length="306" mass="34745">MQEDFEWFPSDLQASEEVPPQHQHHLVPKPMPWYDSFGRLTNVTFPTGQVSSFRSDTDSSVHVQVETSSKDDVTITTNLSASGAFYTLLQDQVRNSYYIGADGSLRLMLANGMEVALQTEPHLLAGTVNPTVGKRNVTLPIDNGLNLVEWRQRKEQARGQVTVFGRRLRVHNRNLLSLDFDRVTRTEKIYDDHRKFTLRILYDQAGRPSLWSPSSRLNGVNVTYSPGGHIAGIQRGTMSERMEYDQSGRITSRIFADGKSWSYTYLEKVRILLPLRDSAFEAHGLYSFDISTAALLHIFLKHNLPC</sequence>
<dbReference type="PANTHER" id="PTHR11219">
    <property type="entry name" value="TENEURIN AND N-ACETYLGLUCOSAMINE-1-PHOSPHODIESTER ALPHA-N-ACETYLGLUCOSAMINIDASE"/>
    <property type="match status" value="1"/>
</dbReference>
<dbReference type="NCBIfam" id="TIGR01643">
    <property type="entry name" value="YD_repeat_2x"/>
    <property type="match status" value="1"/>
</dbReference>
<comment type="caution">
    <text evidence="5">The sequence shown here is derived from an EMBL/GenBank/DDBJ whole genome shotgun (WGS) entry which is preliminary data.</text>
</comment>
<dbReference type="InterPro" id="IPR051216">
    <property type="entry name" value="Teneurin"/>
</dbReference>
<reference evidence="5" key="1">
    <citation type="submission" date="2019-10" db="EMBL/GenBank/DDBJ databases">
        <authorList>
            <person name="Soares A.E.R."/>
            <person name="Aleixo A."/>
            <person name="Schneider P."/>
            <person name="Miyaki C.Y."/>
            <person name="Schneider M.P."/>
            <person name="Mello C."/>
            <person name="Vasconcelos A.T.R."/>
        </authorList>
    </citation>
    <scope>NUCLEOTIDE SEQUENCE</scope>
    <source>
        <tissue evidence="5">Muscle</tissue>
    </source>
</reference>
<accession>A0ABQ9D989</accession>
<gene>
    <name evidence="5" type="ORF">WISP_69382</name>
</gene>
<keyword evidence="1" id="KW-0245">EGF-like domain</keyword>
<keyword evidence="6" id="KW-1185">Reference proteome</keyword>
<evidence type="ECO:0000313" key="5">
    <source>
        <dbReference type="EMBL" id="KAJ7416674.1"/>
    </source>
</evidence>
<evidence type="ECO:0000259" key="4">
    <source>
        <dbReference type="Pfam" id="PF25023"/>
    </source>
</evidence>
<keyword evidence="3" id="KW-1015">Disulfide bond</keyword>
<proteinExistence type="predicted"/>
<name>A0ABQ9D989_9PASS</name>
<feature type="domain" description="Teneurin-like YD-shell" evidence="4">
    <location>
        <begin position="34"/>
        <end position="268"/>
    </location>
</feature>
<organism evidence="5 6">
    <name type="scientific">Willisornis vidua</name>
    <name type="common">Xingu scale-backed antbird</name>
    <dbReference type="NCBI Taxonomy" id="1566151"/>
    <lineage>
        <taxon>Eukaryota</taxon>
        <taxon>Metazoa</taxon>
        <taxon>Chordata</taxon>
        <taxon>Craniata</taxon>
        <taxon>Vertebrata</taxon>
        <taxon>Euteleostomi</taxon>
        <taxon>Archelosauria</taxon>
        <taxon>Archosauria</taxon>
        <taxon>Dinosauria</taxon>
        <taxon>Saurischia</taxon>
        <taxon>Theropoda</taxon>
        <taxon>Coelurosauria</taxon>
        <taxon>Aves</taxon>
        <taxon>Neognathae</taxon>
        <taxon>Neoaves</taxon>
        <taxon>Telluraves</taxon>
        <taxon>Australaves</taxon>
        <taxon>Passeriformes</taxon>
        <taxon>Thamnophilidae</taxon>
        <taxon>Willisornis</taxon>
    </lineage>
</organism>
<keyword evidence="2" id="KW-0677">Repeat</keyword>
<dbReference type="Gene3D" id="2.180.10.10">
    <property type="entry name" value="RHS repeat-associated core"/>
    <property type="match status" value="1"/>
</dbReference>
<evidence type="ECO:0000256" key="2">
    <source>
        <dbReference type="ARBA" id="ARBA00022737"/>
    </source>
</evidence>
<dbReference type="Pfam" id="PF25023">
    <property type="entry name" value="TEN_YD-shell"/>
    <property type="match status" value="1"/>
</dbReference>
<dbReference type="InterPro" id="IPR006530">
    <property type="entry name" value="YD"/>
</dbReference>
<dbReference type="PANTHER" id="PTHR11219:SF9">
    <property type="entry name" value="TENEURIN-4"/>
    <property type="match status" value="1"/>
</dbReference>
<evidence type="ECO:0000256" key="3">
    <source>
        <dbReference type="ARBA" id="ARBA00023157"/>
    </source>
</evidence>
<evidence type="ECO:0000313" key="6">
    <source>
        <dbReference type="Proteomes" id="UP001145742"/>
    </source>
</evidence>
<dbReference type="InterPro" id="IPR056823">
    <property type="entry name" value="TEN-like_YD-shell"/>
</dbReference>